<evidence type="ECO:0000313" key="3">
    <source>
        <dbReference type="EMBL" id="GJM51817.1"/>
    </source>
</evidence>
<dbReference type="EMBL" id="BQKB01000006">
    <property type="protein sequence ID" value="GJM51817.1"/>
    <property type="molecule type" value="Genomic_DNA"/>
</dbReference>
<dbReference type="InterPro" id="IPR056509">
    <property type="entry name" value="Imm33-like"/>
</dbReference>
<gene>
    <name evidence="2" type="ORF">RCZ15_14020</name>
    <name evidence="3" type="ORF">RCZ16_01350</name>
</gene>
<keyword evidence="5" id="KW-1185">Reference proteome</keyword>
<dbReference type="Proteomes" id="UP001207736">
    <property type="component" value="Unassembled WGS sequence"/>
</dbReference>
<sequence>MEEIQKEICQKYNSLYCPIQVEDSVIIVGKNLTILPIFGCKIIDWDNAGKEVEYWYISVGETDENSPEKIISVQTLQEILPKVVPYLGLAIGFNFIIDEENGVDIWFED</sequence>
<dbReference type="RefSeq" id="WP_264847048.1">
    <property type="nucleotide sequence ID" value="NZ_BPMA01000038.1"/>
</dbReference>
<accession>A0AAV5ASV9</accession>
<feature type="domain" description="Imm33-like" evidence="1">
    <location>
        <begin position="5"/>
        <end position="108"/>
    </location>
</feature>
<name>A0AAV5ASV9_9FLAO</name>
<evidence type="ECO:0000259" key="1">
    <source>
        <dbReference type="Pfam" id="PF24719"/>
    </source>
</evidence>
<evidence type="ECO:0000313" key="5">
    <source>
        <dbReference type="Proteomes" id="UP001208692"/>
    </source>
</evidence>
<dbReference type="AlphaFoldDB" id="A0AAV5ASV9"/>
<organism evidence="2 4">
    <name type="scientific">Capnocytophaga catalasegens</name>
    <dbReference type="NCBI Taxonomy" id="1004260"/>
    <lineage>
        <taxon>Bacteria</taxon>
        <taxon>Pseudomonadati</taxon>
        <taxon>Bacteroidota</taxon>
        <taxon>Flavobacteriia</taxon>
        <taxon>Flavobacteriales</taxon>
        <taxon>Flavobacteriaceae</taxon>
        <taxon>Capnocytophaga</taxon>
    </lineage>
</organism>
<proteinExistence type="predicted"/>
<evidence type="ECO:0000313" key="2">
    <source>
        <dbReference type="EMBL" id="GJM50429.1"/>
    </source>
</evidence>
<protein>
    <recommendedName>
        <fullName evidence="1">Imm33-like domain-containing protein</fullName>
    </recommendedName>
</protein>
<evidence type="ECO:0000313" key="4">
    <source>
        <dbReference type="Proteomes" id="UP001207736"/>
    </source>
</evidence>
<reference evidence="2 5" key="1">
    <citation type="submission" date="2021-11" db="EMBL/GenBank/DDBJ databases">
        <title>Draft genome sequence of Capnocytophaga sp. strain KC07075 isolated from cat oral cavity.</title>
        <authorList>
            <person name="Suzuki M."/>
            <person name="Imaoka K."/>
            <person name="Kimura M."/>
            <person name="Morikawa S."/>
            <person name="Maeda K."/>
        </authorList>
    </citation>
    <scope>NUCLEOTIDE SEQUENCE</scope>
    <source>
        <strain evidence="2">KC07075</strain>
        <strain evidence="3 5">KC07079</strain>
    </source>
</reference>
<dbReference type="Pfam" id="PF24719">
    <property type="entry name" value="Imm33-like"/>
    <property type="match status" value="1"/>
</dbReference>
<dbReference type="EMBL" id="BQKA01000026">
    <property type="protein sequence ID" value="GJM50429.1"/>
    <property type="molecule type" value="Genomic_DNA"/>
</dbReference>
<comment type="caution">
    <text evidence="2">The sequence shown here is derived from an EMBL/GenBank/DDBJ whole genome shotgun (WGS) entry which is preliminary data.</text>
</comment>
<dbReference type="Proteomes" id="UP001208692">
    <property type="component" value="Unassembled WGS sequence"/>
</dbReference>